<keyword evidence="5" id="KW-1185">Reference proteome</keyword>
<sequence>MTDTALDLAELAVRLPKSGLTVRGWHNRGTGGPPTLCLHGVLDNCASFVPFLERAGDLDLTAIDLPGHGRSDPIGSVTCNYYDYVAAILEFAQLQGWDTFRLIGHSMGGALSTVVAGAHPEKVSKLVLIDALGPAAVPADETRTTVARYLRAFLDGREAPRYRSIEQAVHARMQLADILLDTAERLVERDLVAVGDGYSWRTDPRIKYPPVRTFGEEQVLAFIRAITAPTLLISATRTSLVEDYYPRRIASVPDLRHVTVPGSHHVHMENAGPVTELITKFLGAGN</sequence>
<organism evidence="4 5">
    <name type="scientific">Streptomyces axinellae</name>
    <dbReference type="NCBI Taxonomy" id="552788"/>
    <lineage>
        <taxon>Bacteria</taxon>
        <taxon>Bacillati</taxon>
        <taxon>Actinomycetota</taxon>
        <taxon>Actinomycetes</taxon>
        <taxon>Kitasatosporales</taxon>
        <taxon>Streptomycetaceae</taxon>
        <taxon>Streptomyces</taxon>
    </lineage>
</organism>
<evidence type="ECO:0000313" key="4">
    <source>
        <dbReference type="EMBL" id="GAA2632442.1"/>
    </source>
</evidence>
<evidence type="ECO:0000259" key="3">
    <source>
        <dbReference type="Pfam" id="PF00561"/>
    </source>
</evidence>
<dbReference type="PANTHER" id="PTHR43798:SF14">
    <property type="entry name" value="SERINE HYDROLASE-LIKE PROTEIN DDB_G0286239"/>
    <property type="match status" value="1"/>
</dbReference>
<dbReference type="RefSeq" id="WP_344569644.1">
    <property type="nucleotide sequence ID" value="NZ_BAAARJ010000021.1"/>
</dbReference>
<keyword evidence="2 4" id="KW-0378">Hydrolase</keyword>
<feature type="domain" description="AB hydrolase-1" evidence="3">
    <location>
        <begin position="36"/>
        <end position="271"/>
    </location>
</feature>
<gene>
    <name evidence="4" type="ORF">GCM10009863_55580</name>
</gene>
<dbReference type="GO" id="GO:0016787">
    <property type="term" value="F:hydrolase activity"/>
    <property type="evidence" value="ECO:0007669"/>
    <property type="project" value="UniProtKB-KW"/>
</dbReference>
<dbReference type="EMBL" id="BAAARJ010000021">
    <property type="protein sequence ID" value="GAA2632442.1"/>
    <property type="molecule type" value="Genomic_DNA"/>
</dbReference>
<dbReference type="SUPFAM" id="SSF53474">
    <property type="entry name" value="alpha/beta-Hydrolases"/>
    <property type="match status" value="1"/>
</dbReference>
<dbReference type="PANTHER" id="PTHR43798">
    <property type="entry name" value="MONOACYLGLYCEROL LIPASE"/>
    <property type="match status" value="1"/>
</dbReference>
<dbReference type="Gene3D" id="3.40.50.1820">
    <property type="entry name" value="alpha/beta hydrolase"/>
    <property type="match status" value="1"/>
</dbReference>
<comment type="caution">
    <text evidence="4">The sequence shown here is derived from an EMBL/GenBank/DDBJ whole genome shotgun (WGS) entry which is preliminary data.</text>
</comment>
<comment type="similarity">
    <text evidence="1">Belongs to the AB hydrolase superfamily.</text>
</comment>
<reference evidence="5" key="1">
    <citation type="journal article" date="2019" name="Int. J. Syst. Evol. Microbiol.">
        <title>The Global Catalogue of Microorganisms (GCM) 10K type strain sequencing project: providing services to taxonomists for standard genome sequencing and annotation.</title>
        <authorList>
            <consortium name="The Broad Institute Genomics Platform"/>
            <consortium name="The Broad Institute Genome Sequencing Center for Infectious Disease"/>
            <person name="Wu L."/>
            <person name="Ma J."/>
        </authorList>
    </citation>
    <scope>NUCLEOTIDE SEQUENCE [LARGE SCALE GENOMIC DNA]</scope>
    <source>
        <strain evidence="5">JCM 16373</strain>
    </source>
</reference>
<dbReference type="Proteomes" id="UP001501447">
    <property type="component" value="Unassembled WGS sequence"/>
</dbReference>
<dbReference type="Pfam" id="PF00561">
    <property type="entry name" value="Abhydrolase_1"/>
    <property type="match status" value="1"/>
</dbReference>
<dbReference type="InterPro" id="IPR050266">
    <property type="entry name" value="AB_hydrolase_sf"/>
</dbReference>
<proteinExistence type="inferred from homology"/>
<dbReference type="PRINTS" id="PR00111">
    <property type="entry name" value="ABHYDROLASE"/>
</dbReference>
<name>A0ABP6D312_9ACTN</name>
<evidence type="ECO:0000256" key="1">
    <source>
        <dbReference type="ARBA" id="ARBA00008645"/>
    </source>
</evidence>
<dbReference type="InterPro" id="IPR000073">
    <property type="entry name" value="AB_hydrolase_1"/>
</dbReference>
<dbReference type="InterPro" id="IPR029058">
    <property type="entry name" value="AB_hydrolase_fold"/>
</dbReference>
<accession>A0ABP6D312</accession>
<protein>
    <submittedName>
        <fullName evidence="4">Alpha/beta hydrolase</fullName>
    </submittedName>
</protein>
<evidence type="ECO:0000256" key="2">
    <source>
        <dbReference type="ARBA" id="ARBA00022801"/>
    </source>
</evidence>
<evidence type="ECO:0000313" key="5">
    <source>
        <dbReference type="Proteomes" id="UP001501447"/>
    </source>
</evidence>